<dbReference type="Proteomes" id="UP000198582">
    <property type="component" value="Unassembled WGS sequence"/>
</dbReference>
<gene>
    <name evidence="1" type="ORF">SAMN04489732_11568</name>
</gene>
<proteinExistence type="predicted"/>
<evidence type="ECO:0000313" key="2">
    <source>
        <dbReference type="Proteomes" id="UP000198582"/>
    </source>
</evidence>
<dbReference type="STRING" id="394193.SAMN04489732_11568"/>
<dbReference type="RefSeq" id="WP_091622740.1">
    <property type="nucleotide sequence ID" value="NZ_FOEF01000015.1"/>
</dbReference>
<organism evidence="1 2">
    <name type="scientific">Amycolatopsis saalfeldensis</name>
    <dbReference type="NCBI Taxonomy" id="394193"/>
    <lineage>
        <taxon>Bacteria</taxon>
        <taxon>Bacillati</taxon>
        <taxon>Actinomycetota</taxon>
        <taxon>Actinomycetes</taxon>
        <taxon>Pseudonocardiales</taxon>
        <taxon>Pseudonocardiaceae</taxon>
        <taxon>Amycolatopsis</taxon>
    </lineage>
</organism>
<dbReference type="EMBL" id="FOEF01000015">
    <property type="protein sequence ID" value="SEP50915.1"/>
    <property type="molecule type" value="Genomic_DNA"/>
</dbReference>
<sequence>MWLALGTPVFLMVGAVLMERVEQRCAVVQRCAEAPARSRVRVAEPAPEREVRRPLAVVGGAPVWS</sequence>
<keyword evidence="2" id="KW-1185">Reference proteome</keyword>
<evidence type="ECO:0000313" key="1">
    <source>
        <dbReference type="EMBL" id="SEP50915.1"/>
    </source>
</evidence>
<reference evidence="1 2" key="1">
    <citation type="submission" date="2016-10" db="EMBL/GenBank/DDBJ databases">
        <authorList>
            <person name="de Groot N.N."/>
        </authorList>
    </citation>
    <scope>NUCLEOTIDE SEQUENCE [LARGE SCALE GENOMIC DNA]</scope>
    <source>
        <strain evidence="1 2">DSM 44993</strain>
    </source>
</reference>
<accession>A0A1H8YFJ8</accession>
<name>A0A1H8YFJ8_9PSEU</name>
<protein>
    <submittedName>
        <fullName evidence="1">Uncharacterized protein</fullName>
    </submittedName>
</protein>
<dbReference type="AlphaFoldDB" id="A0A1H8YFJ8"/>